<dbReference type="EMBL" id="WMKA01000032">
    <property type="protein sequence ID" value="MTG89885.1"/>
    <property type="molecule type" value="Genomic_DNA"/>
</dbReference>
<evidence type="ECO:0000259" key="5">
    <source>
        <dbReference type="PROSITE" id="PS50977"/>
    </source>
</evidence>
<dbReference type="PROSITE" id="PS01081">
    <property type="entry name" value="HTH_TETR_1"/>
    <property type="match status" value="1"/>
</dbReference>
<name>A0A6N7ZK52_9MICO</name>
<dbReference type="SUPFAM" id="SSF46689">
    <property type="entry name" value="Homeodomain-like"/>
    <property type="match status" value="1"/>
</dbReference>
<keyword evidence="2 4" id="KW-0238">DNA-binding</keyword>
<evidence type="ECO:0000256" key="1">
    <source>
        <dbReference type="ARBA" id="ARBA00023015"/>
    </source>
</evidence>
<evidence type="ECO:0000256" key="4">
    <source>
        <dbReference type="PROSITE-ProRule" id="PRU00335"/>
    </source>
</evidence>
<dbReference type="InterPro" id="IPR023772">
    <property type="entry name" value="DNA-bd_HTH_TetR-type_CS"/>
</dbReference>
<comment type="caution">
    <text evidence="6">The sequence shown here is derived from an EMBL/GenBank/DDBJ whole genome shotgun (WGS) entry which is preliminary data.</text>
</comment>
<protein>
    <submittedName>
        <fullName evidence="6">TetR family transcriptional regulator</fullName>
    </submittedName>
</protein>
<dbReference type="PRINTS" id="PR00455">
    <property type="entry name" value="HTHTETR"/>
</dbReference>
<keyword evidence="1" id="KW-0805">Transcription regulation</keyword>
<dbReference type="InterPro" id="IPR001647">
    <property type="entry name" value="HTH_TetR"/>
</dbReference>
<dbReference type="Gene3D" id="1.10.357.10">
    <property type="entry name" value="Tetracycline Repressor, domain 2"/>
    <property type="match status" value="1"/>
</dbReference>
<evidence type="ECO:0000313" key="7">
    <source>
        <dbReference type="Proteomes" id="UP000440668"/>
    </source>
</evidence>
<dbReference type="SUPFAM" id="SSF160887">
    <property type="entry name" value="Rv2827c C-terminal domain-like"/>
    <property type="match status" value="1"/>
</dbReference>
<dbReference type="Pfam" id="PF17754">
    <property type="entry name" value="TetR_C_14"/>
    <property type="match status" value="1"/>
</dbReference>
<dbReference type="Proteomes" id="UP000440668">
    <property type="component" value="Unassembled WGS sequence"/>
</dbReference>
<evidence type="ECO:0000256" key="2">
    <source>
        <dbReference type="ARBA" id="ARBA00023125"/>
    </source>
</evidence>
<evidence type="ECO:0000313" key="6">
    <source>
        <dbReference type="EMBL" id="MTG89885.1"/>
    </source>
</evidence>
<dbReference type="PANTHER" id="PTHR30055">
    <property type="entry name" value="HTH-TYPE TRANSCRIPTIONAL REGULATOR RUTR"/>
    <property type="match status" value="1"/>
</dbReference>
<dbReference type="Gene3D" id="1.10.10.60">
    <property type="entry name" value="Homeodomain-like"/>
    <property type="match status" value="1"/>
</dbReference>
<sequence length="197" mass="21976">MSEATRSPRLDLRGAARDAVRDQVAESALRLFDEHGFDATTVDDVARAVGISPRSFFRYFTSKEDAVVGDPMPYGRLVTDDLAARPADEQPWDSLRAALQRLVDDAENDRGMLTMRVVMSSPSLRARHLEKHLAWGQMFEPEVLKRIGGLAATRRLRAHALIHAAFACLDAAFGEWVALERARTLSELLDDAFQALR</sequence>
<dbReference type="AlphaFoldDB" id="A0A6N7ZK52"/>
<dbReference type="Pfam" id="PF00440">
    <property type="entry name" value="TetR_N"/>
    <property type="match status" value="1"/>
</dbReference>
<reference evidence="6 7" key="1">
    <citation type="submission" date="2019-11" db="EMBL/GenBank/DDBJ databases">
        <title>Cellulosimicrobium composti sp. nov. isolated from a compost.</title>
        <authorList>
            <person name="Yang Y."/>
        </authorList>
    </citation>
    <scope>NUCLEOTIDE SEQUENCE [LARGE SCALE GENOMIC DNA]</scope>
    <source>
        <strain evidence="6 7">BIT-GX5</strain>
    </source>
</reference>
<accession>A0A6N7ZK52</accession>
<dbReference type="InterPro" id="IPR050109">
    <property type="entry name" value="HTH-type_TetR-like_transc_reg"/>
</dbReference>
<dbReference type="PANTHER" id="PTHR30055:SF238">
    <property type="entry name" value="MYCOFACTOCIN BIOSYNTHESIS TRANSCRIPTIONAL REGULATOR MFTR-RELATED"/>
    <property type="match status" value="1"/>
</dbReference>
<gene>
    <name evidence="6" type="ORF">GJV82_13155</name>
</gene>
<dbReference type="InterPro" id="IPR041347">
    <property type="entry name" value="MftR_C"/>
</dbReference>
<dbReference type="PROSITE" id="PS50977">
    <property type="entry name" value="HTH_TETR_2"/>
    <property type="match status" value="1"/>
</dbReference>
<organism evidence="6 7">
    <name type="scientific">Cellulosimicrobium composti</name>
    <dbReference type="NCBI Taxonomy" id="2672572"/>
    <lineage>
        <taxon>Bacteria</taxon>
        <taxon>Bacillati</taxon>
        <taxon>Actinomycetota</taxon>
        <taxon>Actinomycetes</taxon>
        <taxon>Micrococcales</taxon>
        <taxon>Promicromonosporaceae</taxon>
        <taxon>Cellulosimicrobium</taxon>
    </lineage>
</organism>
<dbReference type="GO" id="GO:0000976">
    <property type="term" value="F:transcription cis-regulatory region binding"/>
    <property type="evidence" value="ECO:0007669"/>
    <property type="project" value="TreeGrafter"/>
</dbReference>
<dbReference type="InterPro" id="IPR009057">
    <property type="entry name" value="Homeodomain-like_sf"/>
</dbReference>
<dbReference type="GO" id="GO:0003700">
    <property type="term" value="F:DNA-binding transcription factor activity"/>
    <property type="evidence" value="ECO:0007669"/>
    <property type="project" value="TreeGrafter"/>
</dbReference>
<evidence type="ECO:0000256" key="3">
    <source>
        <dbReference type="ARBA" id="ARBA00023163"/>
    </source>
</evidence>
<keyword evidence="3" id="KW-0804">Transcription</keyword>
<feature type="domain" description="HTH tetR-type" evidence="5">
    <location>
        <begin position="18"/>
        <end position="78"/>
    </location>
</feature>
<feature type="DNA-binding region" description="H-T-H motif" evidence="4">
    <location>
        <begin position="41"/>
        <end position="60"/>
    </location>
</feature>
<proteinExistence type="predicted"/>